<dbReference type="EMBL" id="JAOVQM010000002">
    <property type="protein sequence ID" value="MCV2231765.1"/>
    <property type="molecule type" value="Genomic_DNA"/>
</dbReference>
<proteinExistence type="predicted"/>
<protein>
    <submittedName>
        <fullName evidence="1">Uncharacterized protein</fullName>
    </submittedName>
</protein>
<name>A0ABT2Y702_9MOLU</name>
<evidence type="ECO:0000313" key="2">
    <source>
        <dbReference type="Proteomes" id="UP001177160"/>
    </source>
</evidence>
<dbReference type="RefSeq" id="WP_263607918.1">
    <property type="nucleotide sequence ID" value="NZ_JAOVQM010000002.1"/>
</dbReference>
<evidence type="ECO:0000313" key="1">
    <source>
        <dbReference type="EMBL" id="MCV2231765.1"/>
    </source>
</evidence>
<reference evidence="1" key="1">
    <citation type="submission" date="2022-09" db="EMBL/GenBank/DDBJ databases">
        <title>Novel Mycoplasma species identified in domestic and wild animals.</title>
        <authorList>
            <person name="Volokhov D.V."/>
            <person name="Furtak V.A."/>
            <person name="Zagorodnyaya T.A."/>
        </authorList>
    </citation>
    <scope>NUCLEOTIDE SEQUENCE</scope>
    <source>
        <strain evidence="1">Oakley</strain>
    </source>
</reference>
<comment type="caution">
    <text evidence="1">The sequence shown here is derived from an EMBL/GenBank/DDBJ whole genome shotgun (WGS) entry which is preliminary data.</text>
</comment>
<keyword evidence="2" id="KW-1185">Reference proteome</keyword>
<organism evidence="1 2">
    <name type="scientific">Paracholeplasma manati</name>
    <dbReference type="NCBI Taxonomy" id="591373"/>
    <lineage>
        <taxon>Bacteria</taxon>
        <taxon>Bacillati</taxon>
        <taxon>Mycoplasmatota</taxon>
        <taxon>Mollicutes</taxon>
        <taxon>Acholeplasmatales</taxon>
        <taxon>Acholeplasmataceae</taxon>
        <taxon>Paracholeplasma</taxon>
    </lineage>
</organism>
<accession>A0ABT2Y702</accession>
<sequence length="176" mass="21613">MKRQYLILSYIFNDHFERIPYFAYDFLTQLNITKNIVITYFRLPTEKLSLNEFDPKSYKLYMNKKLTDNIILYFPSLEPLSKMNKMFYVDYHLDQTEIYFENINCSFDYYIENIIKANRKKSSIRKCTNLSVFVDEGMIIIKLNRDFYEKDKQQFNQLIYNWEHTFIDLKIRKSIK</sequence>
<dbReference type="Proteomes" id="UP001177160">
    <property type="component" value="Unassembled WGS sequence"/>
</dbReference>
<gene>
    <name evidence="1" type="ORF">N7548_02885</name>
</gene>